<proteinExistence type="predicted"/>
<accession>A0A6L8LDK7</accession>
<comment type="caution">
    <text evidence="1">The sequence shown here is derived from an EMBL/GenBank/DDBJ whole genome shotgun (WGS) entry which is preliminary data.</text>
</comment>
<dbReference type="Pfam" id="PF00494">
    <property type="entry name" value="SQS_PSY"/>
    <property type="match status" value="1"/>
</dbReference>
<name>A0A6L8LDK7_9RHOB</name>
<dbReference type="EMBL" id="WWEN01000002">
    <property type="protein sequence ID" value="MYM54131.1"/>
    <property type="molecule type" value="Genomic_DNA"/>
</dbReference>
<evidence type="ECO:0000313" key="1">
    <source>
        <dbReference type="EMBL" id="MYM54131.1"/>
    </source>
</evidence>
<keyword evidence="2" id="KW-1185">Reference proteome</keyword>
<gene>
    <name evidence="1" type="ORF">GR167_02355</name>
</gene>
<reference evidence="1 2" key="1">
    <citation type="submission" date="2020-01" db="EMBL/GenBank/DDBJ databases">
        <authorList>
            <person name="Chen S."/>
        </authorList>
    </citation>
    <scope>NUCLEOTIDE SEQUENCE [LARGE SCALE GENOMIC DNA]</scope>
    <source>
        <strain evidence="1 2">GS-10</strain>
    </source>
</reference>
<organism evidence="1 2">
    <name type="scientific">Thalassovita mangrovi</name>
    <dbReference type="NCBI Taxonomy" id="2692236"/>
    <lineage>
        <taxon>Bacteria</taxon>
        <taxon>Pseudomonadati</taxon>
        <taxon>Pseudomonadota</taxon>
        <taxon>Alphaproteobacteria</taxon>
        <taxon>Rhodobacterales</taxon>
        <taxon>Roseobacteraceae</taxon>
        <taxon>Thalassovita</taxon>
    </lineage>
</organism>
<evidence type="ECO:0000313" key="2">
    <source>
        <dbReference type="Proteomes" id="UP000479043"/>
    </source>
</evidence>
<dbReference type="RefSeq" id="WP_160971846.1">
    <property type="nucleotide sequence ID" value="NZ_WWEN01000002.1"/>
</dbReference>
<dbReference type="AlphaFoldDB" id="A0A6L8LDK7"/>
<dbReference type="Proteomes" id="UP000479043">
    <property type="component" value="Unassembled WGS sequence"/>
</dbReference>
<dbReference type="InterPro" id="IPR002060">
    <property type="entry name" value="Squ/phyt_synthse"/>
</dbReference>
<dbReference type="Gene3D" id="1.10.600.10">
    <property type="entry name" value="Farnesyl Diphosphate Synthase"/>
    <property type="match status" value="1"/>
</dbReference>
<dbReference type="InterPro" id="IPR008949">
    <property type="entry name" value="Isoprenoid_synthase_dom_sf"/>
</dbReference>
<sequence length="259" mass="28367">MSFDDPDLIACAGLVQRADPDRFRAAMAAPVAARAVLFPLFAANVEIARAPWVTQEEMIAEMRLQWWRDAMEEIAQGKTPRRHEVVTPLARGIDAAGAALLDGLIEARRWDIYRDPFADEAAFEDYLQKTSSNLLLAAVRALGDGDEDVVRDLGYALGLANYLRAIPALEKAGRVPLLDGRDDSVAALARDGLERLKRARARRAQVSRTAAPALLSAWAAAPVLAQAAQQPQRVKAGALGTSDFRNALSLMWRAQTLRW</sequence>
<dbReference type="SUPFAM" id="SSF48576">
    <property type="entry name" value="Terpenoid synthases"/>
    <property type="match status" value="1"/>
</dbReference>
<protein>
    <submittedName>
        <fullName evidence="1">Squalene/phytoene synthase family protein</fullName>
    </submittedName>
</protein>